<keyword evidence="3" id="KW-1185">Reference proteome</keyword>
<feature type="transmembrane region" description="Helical" evidence="1">
    <location>
        <begin position="211"/>
        <end position="234"/>
    </location>
</feature>
<dbReference type="AlphaFoldDB" id="C0QK57"/>
<feature type="transmembrane region" description="Helical" evidence="1">
    <location>
        <begin position="186"/>
        <end position="204"/>
    </location>
</feature>
<dbReference type="HOGENOM" id="CLU_486383_0_0_7"/>
<feature type="transmembrane region" description="Helical" evidence="1">
    <location>
        <begin position="352"/>
        <end position="370"/>
    </location>
</feature>
<feature type="transmembrane region" description="Helical" evidence="1">
    <location>
        <begin position="285"/>
        <end position="306"/>
    </location>
</feature>
<feature type="transmembrane region" description="Helical" evidence="1">
    <location>
        <begin position="254"/>
        <end position="273"/>
    </location>
</feature>
<dbReference type="EMBL" id="CP001087">
    <property type="protein sequence ID" value="ACN16083.1"/>
    <property type="molecule type" value="Genomic_DNA"/>
</dbReference>
<evidence type="ECO:0000256" key="1">
    <source>
        <dbReference type="SAM" id="Phobius"/>
    </source>
</evidence>
<evidence type="ECO:0000313" key="3">
    <source>
        <dbReference type="Proteomes" id="UP000000442"/>
    </source>
</evidence>
<dbReference type="eggNOG" id="COG4745">
    <property type="taxonomic scope" value="Bacteria"/>
</dbReference>
<protein>
    <recommendedName>
        <fullName evidence="4">Glycosyltransferase RgtA/B/C/D-like domain-containing protein</fullName>
    </recommendedName>
</protein>
<evidence type="ECO:0000313" key="2">
    <source>
        <dbReference type="EMBL" id="ACN16083.1"/>
    </source>
</evidence>
<organism evidence="2 3">
    <name type="scientific">Desulforapulum autotrophicum (strain ATCC 43914 / DSM 3382 / VKM B-1955 / HRM2)</name>
    <name type="common">Desulfobacterium autotrophicum</name>
    <dbReference type="NCBI Taxonomy" id="177437"/>
    <lineage>
        <taxon>Bacteria</taxon>
        <taxon>Pseudomonadati</taxon>
        <taxon>Thermodesulfobacteriota</taxon>
        <taxon>Desulfobacteria</taxon>
        <taxon>Desulfobacterales</taxon>
        <taxon>Desulfobacteraceae</taxon>
        <taxon>Desulforapulum</taxon>
    </lineage>
</organism>
<accession>C0QK57</accession>
<feature type="transmembrane region" description="Helical" evidence="1">
    <location>
        <begin position="318"/>
        <end position="340"/>
    </location>
</feature>
<dbReference type="OrthoDB" id="5800700at2"/>
<name>C0QK57_DESAH</name>
<dbReference type="STRING" id="177437.HRM2_30000"/>
<proteinExistence type="predicted"/>
<feature type="transmembrane region" description="Helical" evidence="1">
    <location>
        <begin position="139"/>
        <end position="157"/>
    </location>
</feature>
<feature type="transmembrane region" description="Helical" evidence="1">
    <location>
        <begin position="12"/>
        <end position="31"/>
    </location>
</feature>
<reference evidence="2 3" key="1">
    <citation type="journal article" date="2009" name="Environ. Microbiol.">
        <title>Genome sequence of Desulfobacterium autotrophicum HRM2, a marine sulfate reducer oxidizing organic carbon completely to carbon dioxide.</title>
        <authorList>
            <person name="Strittmatter A.W."/>
            <person name="Liesegang H."/>
            <person name="Rabus R."/>
            <person name="Decker I."/>
            <person name="Amann J."/>
            <person name="Andres S."/>
            <person name="Henne A."/>
            <person name="Fricke W.F."/>
            <person name="Martinez-Arias R."/>
            <person name="Bartels D."/>
            <person name="Goesmann A."/>
            <person name="Krause L."/>
            <person name="Puehler A."/>
            <person name="Klenk H.P."/>
            <person name="Richter M."/>
            <person name="Schuler M."/>
            <person name="Gloeckner F.O."/>
            <person name="Meyerdierks A."/>
            <person name="Gottschalk G."/>
            <person name="Amann R."/>
        </authorList>
    </citation>
    <scope>NUCLEOTIDE SEQUENCE [LARGE SCALE GENOMIC DNA]</scope>
    <source>
        <strain evidence="3">ATCC 43914 / DSM 3382 / HRM2</strain>
    </source>
</reference>
<keyword evidence="1" id="KW-0472">Membrane</keyword>
<sequence length="560" mass="62799">MTLAKTHGFTRWFAIVGLFFIAVIGLILRFWCAGDMFIFADEIHSLECCITRSFSWIITHFSESDACIPLTLYNKALLETVGLTELGMRLPSLIPGAMLVTGTIFVLWRIVSPVEAVLSAGIIAFSPYLVYIAREARPYSMVVLLFNGALMALFLWIGSRKRGFYLVVSAVCSSLCLYFHPVFAPSLAVIMACPLCLILFKDGYRDLWKQWLFSALLFLGLTVVLLGPSMSSFLEGLGQKGGAGTADLHTMKHGLLLILGLPGMIPFWIWPALGCAGALSLGRRYPWETACCLVILLFQTAVLFWIQPQLLEIPWVWLRYMVHLIPVFIVAIVCGLTGILKRIIVFSIPGRFSLAGAFTVVAFFLIYHQVSLHYRVDTHNRFNAHPMTSFLPDVQKMSEFKMIVPSFYTNVLDKLPPGDIVEIPLLFTFPLYGMYQNFHSRNVLTAPAGKGFDQDLFTKHPGVRFKTIVCSNMNKTVEPRYLIVHKKIKEELVGAYNVLRKNPLMEGQIGRMNSLFDDYLLDVLFGRGDIIPGLCGSQVKGVPIYEDLYVAVYQVNGVKP</sequence>
<keyword evidence="1" id="KW-0812">Transmembrane</keyword>
<evidence type="ECO:0008006" key="4">
    <source>
        <dbReference type="Google" id="ProtNLM"/>
    </source>
</evidence>
<dbReference type="Proteomes" id="UP000000442">
    <property type="component" value="Chromosome"/>
</dbReference>
<gene>
    <name evidence="2" type="ordered locus">HRM2_30000</name>
</gene>
<feature type="transmembrane region" description="Helical" evidence="1">
    <location>
        <begin position="116"/>
        <end position="133"/>
    </location>
</feature>
<keyword evidence="1" id="KW-1133">Transmembrane helix</keyword>
<dbReference type="KEGG" id="dat:HRM2_30000"/>